<keyword evidence="1" id="KW-0472">Membrane</keyword>
<dbReference type="AlphaFoldDB" id="A0AAD4ALR6"/>
<feature type="transmembrane region" description="Helical" evidence="1">
    <location>
        <begin position="12"/>
        <end position="31"/>
    </location>
</feature>
<gene>
    <name evidence="2" type="ORF">PCIT_a1169</name>
</gene>
<dbReference type="EMBL" id="AHBZ03000012">
    <property type="protein sequence ID" value="KAF7775070.1"/>
    <property type="molecule type" value="Genomic_DNA"/>
</dbReference>
<reference evidence="2" key="2">
    <citation type="submission" date="2015-03" db="EMBL/GenBank/DDBJ databases">
        <title>Genome sequence of Pseudoalteromonas citrea.</title>
        <authorList>
            <person name="Xie B.-B."/>
            <person name="Rong J.-C."/>
            <person name="Qin Q.-L."/>
            <person name="Zhang Y.-Z."/>
        </authorList>
    </citation>
    <scope>NUCLEOTIDE SEQUENCE</scope>
    <source>
        <strain evidence="2">DSM 8771</strain>
    </source>
</reference>
<reference evidence="2" key="1">
    <citation type="journal article" date="2012" name="J. Bacteriol.">
        <title>Genome sequences of type strains of seven species of the marine bacterium Pseudoalteromonas.</title>
        <authorList>
            <person name="Xie B.B."/>
            <person name="Shu Y.L."/>
            <person name="Qin Q.L."/>
            <person name="Rong J.C."/>
            <person name="Zhang X.Y."/>
            <person name="Chen X.L."/>
            <person name="Shi M."/>
            <person name="He H.L."/>
            <person name="Zhou B.C."/>
            <person name="Zhang Y.Z."/>
        </authorList>
    </citation>
    <scope>NUCLEOTIDE SEQUENCE</scope>
    <source>
        <strain evidence="2">DSM 8771</strain>
    </source>
</reference>
<comment type="caution">
    <text evidence="2">The sequence shown here is derived from an EMBL/GenBank/DDBJ whole genome shotgun (WGS) entry which is preliminary data.</text>
</comment>
<sequence length="198" mass="23176">MHQQSRFEHLYLLAISIITIIFTAIFTAYLVNSQWSRNLEQYKNKLSFEKEASMYGFELSKELFSKAATVYQHAAHYRGAELLPNSVTPEMKSLINKLQSIDTQYPKTDSHQIFLLHNDFQIKLMASKPYIPDTLFLELAKFSLAGAKVIFKMEPNKNQYDLYIEYGKYFDNSIRVFRNSYNLEELEASVLMLNNKQN</sequence>
<accession>A0AAD4ALR6</accession>
<dbReference type="RefSeq" id="WP_010364634.1">
    <property type="nucleotide sequence ID" value="NZ_AHBZ03000012.1"/>
</dbReference>
<name>A0AAD4ALR6_9GAMM</name>
<organism evidence="2 3">
    <name type="scientific">Pseudoalteromonas citrea</name>
    <dbReference type="NCBI Taxonomy" id="43655"/>
    <lineage>
        <taxon>Bacteria</taxon>
        <taxon>Pseudomonadati</taxon>
        <taxon>Pseudomonadota</taxon>
        <taxon>Gammaproteobacteria</taxon>
        <taxon>Alteromonadales</taxon>
        <taxon>Pseudoalteromonadaceae</taxon>
        <taxon>Pseudoalteromonas</taxon>
    </lineage>
</organism>
<proteinExistence type="predicted"/>
<keyword evidence="1" id="KW-1133">Transmembrane helix</keyword>
<evidence type="ECO:0000313" key="3">
    <source>
        <dbReference type="Proteomes" id="UP000016487"/>
    </source>
</evidence>
<dbReference type="Proteomes" id="UP000016487">
    <property type="component" value="Unassembled WGS sequence"/>
</dbReference>
<protein>
    <submittedName>
        <fullName evidence="2">Uncharacterized protein</fullName>
    </submittedName>
</protein>
<evidence type="ECO:0000313" key="2">
    <source>
        <dbReference type="EMBL" id="KAF7775070.1"/>
    </source>
</evidence>
<evidence type="ECO:0000256" key="1">
    <source>
        <dbReference type="SAM" id="Phobius"/>
    </source>
</evidence>
<keyword evidence="1" id="KW-0812">Transmembrane</keyword>